<name>A0A1W1EK06_9ZZZZ</name>
<evidence type="ECO:0000313" key="1">
    <source>
        <dbReference type="EMBL" id="SHO81209.1"/>
    </source>
</evidence>
<gene>
    <name evidence="1" type="ORF">MNB_SV-15-1593</name>
</gene>
<accession>A0A1W1EK06</accession>
<dbReference type="AlphaFoldDB" id="A0A1W1EK06"/>
<organism evidence="1">
    <name type="scientific">hydrothermal vent metagenome</name>
    <dbReference type="NCBI Taxonomy" id="652676"/>
    <lineage>
        <taxon>unclassified sequences</taxon>
        <taxon>metagenomes</taxon>
        <taxon>ecological metagenomes</taxon>
    </lineage>
</organism>
<protein>
    <submittedName>
        <fullName evidence="1">Uncharacterized protein</fullName>
    </submittedName>
</protein>
<reference evidence="1" key="1">
    <citation type="submission" date="2016-10" db="EMBL/GenBank/DDBJ databases">
        <authorList>
            <person name="de Groot N.N."/>
        </authorList>
    </citation>
    <scope>NUCLEOTIDE SEQUENCE</scope>
</reference>
<proteinExistence type="predicted"/>
<dbReference type="EMBL" id="FRYL01000031">
    <property type="protein sequence ID" value="SHO81209.1"/>
    <property type="molecule type" value="Genomic_DNA"/>
</dbReference>
<dbReference type="PROSITE" id="PS51257">
    <property type="entry name" value="PROKAR_LIPOPROTEIN"/>
    <property type="match status" value="1"/>
</dbReference>
<sequence length="196" mass="21189">MKKNKLIAIFLLSIFMISCGSLSDGEVDAKDLGTAYYNGIEGVEFDCGDAPKGTTDSRGKIIFEKGEGCKLFIGSKSLREISSSALTDGITLVELNDANIQFLQTLDNDGDASNGIKIISGVADYFDTQSVLEGLLPSFFTDLFTVNRATMATLSTALELVSGYNGNSVDLDDAKMSVKDMIDNLEANNIEYRILY</sequence>